<reference evidence="1 2" key="1">
    <citation type="journal article" date="2020" name="G3 (Bethesda)">
        <title>Whole Genome Sequencing and Comparative Genomics of Two Nematicidal Bacillus Strains Reveals a Wide Range of Possible Virulence Factors.</title>
        <authorList>
            <person name="Susic N."/>
            <person name="Janezic S."/>
            <person name="Rupnik M."/>
            <person name="Geric Stare B."/>
        </authorList>
    </citation>
    <scope>NUCLEOTIDE SEQUENCE [LARGE SCALE GENOMIC DNA]</scope>
    <source>
        <strain evidence="1 2">I-1582</strain>
    </source>
</reference>
<name>A0A800N9C6_CYTFI</name>
<dbReference type="EMBL" id="VDEM01000052">
    <property type="protein sequence ID" value="KAF0822608.1"/>
    <property type="molecule type" value="Genomic_DNA"/>
</dbReference>
<organism evidence="1 2">
    <name type="scientific">Cytobacillus firmus</name>
    <name type="common">Bacillus firmus</name>
    <dbReference type="NCBI Taxonomy" id="1399"/>
    <lineage>
        <taxon>Bacteria</taxon>
        <taxon>Bacillati</taxon>
        <taxon>Bacillota</taxon>
        <taxon>Bacilli</taxon>
        <taxon>Bacillales</taxon>
        <taxon>Bacillaceae</taxon>
        <taxon>Cytobacillus</taxon>
    </lineage>
</organism>
<accession>A0A800N9C6</accession>
<dbReference type="AlphaFoldDB" id="A0A800N9C6"/>
<protein>
    <submittedName>
        <fullName evidence="1">Uncharacterized protein</fullName>
    </submittedName>
</protein>
<dbReference type="RefSeq" id="WP_335436424.1">
    <property type="nucleotide sequence ID" value="NZ_JBALOT010000061.1"/>
</dbReference>
<dbReference type="Proteomes" id="UP000465778">
    <property type="component" value="Unassembled WGS sequence"/>
</dbReference>
<gene>
    <name evidence="1" type="ORF">KIS1582_3636</name>
</gene>
<comment type="caution">
    <text evidence="1">The sequence shown here is derived from an EMBL/GenBank/DDBJ whole genome shotgun (WGS) entry which is preliminary data.</text>
</comment>
<proteinExistence type="predicted"/>
<evidence type="ECO:0000313" key="1">
    <source>
        <dbReference type="EMBL" id="KAF0822608.1"/>
    </source>
</evidence>
<evidence type="ECO:0000313" key="2">
    <source>
        <dbReference type="Proteomes" id="UP000465778"/>
    </source>
</evidence>
<sequence length="41" mass="4675">MILFLDIPLLGHWRSGVKPGEVKEDSFASAKAEEWNKLFSK</sequence>